<keyword evidence="3" id="KW-1185">Reference proteome</keyword>
<dbReference type="AlphaFoldDB" id="C1F8L2"/>
<evidence type="ECO:0000313" key="2">
    <source>
        <dbReference type="EMBL" id="ACO32905.1"/>
    </source>
</evidence>
<proteinExistence type="inferred from homology"/>
<evidence type="ECO:0000256" key="1">
    <source>
        <dbReference type="ARBA" id="ARBA00010169"/>
    </source>
</evidence>
<dbReference type="eggNOG" id="COG1324">
    <property type="taxonomic scope" value="Bacteria"/>
</dbReference>
<dbReference type="EMBL" id="CP001472">
    <property type="protein sequence ID" value="ACO32905.1"/>
    <property type="molecule type" value="Genomic_DNA"/>
</dbReference>
<protein>
    <submittedName>
        <fullName evidence="2">Divalent cation tolerance protein</fullName>
    </submittedName>
</protein>
<dbReference type="SUPFAM" id="SSF54913">
    <property type="entry name" value="GlnB-like"/>
    <property type="match status" value="1"/>
</dbReference>
<dbReference type="FunCoup" id="C1F8L2">
    <property type="interactions" value="158"/>
</dbReference>
<dbReference type="OrthoDB" id="37622at2"/>
<organism evidence="2 3">
    <name type="scientific">Acidobacterium capsulatum (strain ATCC 51196 / DSM 11244 / BCRC 80197 / JCM 7670 / NBRC 15755 / NCIMB 13165 / 161)</name>
    <dbReference type="NCBI Taxonomy" id="240015"/>
    <lineage>
        <taxon>Bacteria</taxon>
        <taxon>Pseudomonadati</taxon>
        <taxon>Acidobacteriota</taxon>
        <taxon>Terriglobia</taxon>
        <taxon>Terriglobales</taxon>
        <taxon>Acidobacteriaceae</taxon>
        <taxon>Acidobacterium</taxon>
    </lineage>
</organism>
<dbReference type="Gene3D" id="3.30.70.120">
    <property type="match status" value="1"/>
</dbReference>
<dbReference type="KEGG" id="aca:ACP_0139"/>
<dbReference type="GO" id="GO:0010038">
    <property type="term" value="P:response to metal ion"/>
    <property type="evidence" value="ECO:0007669"/>
    <property type="project" value="InterPro"/>
</dbReference>
<dbReference type="GO" id="GO:0005507">
    <property type="term" value="F:copper ion binding"/>
    <property type="evidence" value="ECO:0007669"/>
    <property type="project" value="TreeGrafter"/>
</dbReference>
<gene>
    <name evidence="2" type="primary">cutA</name>
    <name evidence="2" type="ordered locus">ACP_0139</name>
</gene>
<accession>C1F8L2</accession>
<dbReference type="InterPro" id="IPR015867">
    <property type="entry name" value="N-reg_PII/ATP_PRibTrfase_C"/>
</dbReference>
<name>C1F8L2_ACIC5</name>
<dbReference type="Proteomes" id="UP000002207">
    <property type="component" value="Chromosome"/>
</dbReference>
<sequence length="128" mass="14082">MTSSPAAGTSSARPPSSVCLVLTTAPSVEEAQRLAHSLVEAHLAACVQMLPSMTSVYRWQDQIEQSQIEQSSEVLMLLKTSRERLPQLEARLHELHSYEVPEFLILDATASQTYAAWLHHCVAPAPES</sequence>
<dbReference type="RefSeq" id="WP_012680544.1">
    <property type="nucleotide sequence ID" value="NC_012483.1"/>
</dbReference>
<evidence type="ECO:0000313" key="3">
    <source>
        <dbReference type="Proteomes" id="UP000002207"/>
    </source>
</evidence>
<dbReference type="InParanoid" id="C1F8L2"/>
<dbReference type="PANTHER" id="PTHR23419">
    <property type="entry name" value="DIVALENT CATION TOLERANCE CUTA-RELATED"/>
    <property type="match status" value="1"/>
</dbReference>
<dbReference type="InterPro" id="IPR004323">
    <property type="entry name" value="Ion_tolerance_CutA"/>
</dbReference>
<reference evidence="2 3" key="1">
    <citation type="journal article" date="2009" name="Appl. Environ. Microbiol.">
        <title>Three genomes from the phylum Acidobacteria provide insight into the lifestyles of these microorganisms in soils.</title>
        <authorList>
            <person name="Ward N.L."/>
            <person name="Challacombe J.F."/>
            <person name="Janssen P.H."/>
            <person name="Henrissat B."/>
            <person name="Coutinho P.M."/>
            <person name="Wu M."/>
            <person name="Xie G."/>
            <person name="Haft D.H."/>
            <person name="Sait M."/>
            <person name="Badger J."/>
            <person name="Barabote R.D."/>
            <person name="Bradley B."/>
            <person name="Brettin T.S."/>
            <person name="Brinkac L.M."/>
            <person name="Bruce D."/>
            <person name="Creasy T."/>
            <person name="Daugherty S.C."/>
            <person name="Davidsen T.M."/>
            <person name="DeBoy R.T."/>
            <person name="Detter J.C."/>
            <person name="Dodson R.J."/>
            <person name="Durkin A.S."/>
            <person name="Ganapathy A."/>
            <person name="Gwinn-Giglio M."/>
            <person name="Han C.S."/>
            <person name="Khouri H."/>
            <person name="Kiss H."/>
            <person name="Kothari S.P."/>
            <person name="Madupu R."/>
            <person name="Nelson K.E."/>
            <person name="Nelson W.C."/>
            <person name="Paulsen I."/>
            <person name="Penn K."/>
            <person name="Ren Q."/>
            <person name="Rosovitz M.J."/>
            <person name="Selengut J.D."/>
            <person name="Shrivastava S."/>
            <person name="Sullivan S.A."/>
            <person name="Tapia R."/>
            <person name="Thompson L.S."/>
            <person name="Watkins K.L."/>
            <person name="Yang Q."/>
            <person name="Yu C."/>
            <person name="Zafar N."/>
            <person name="Zhou L."/>
            <person name="Kuske C.R."/>
        </authorList>
    </citation>
    <scope>NUCLEOTIDE SEQUENCE [LARGE SCALE GENOMIC DNA]</scope>
    <source>
        <strain evidence="3">ATCC 51196 / DSM 11244 / BCRC 80197 / JCM 7670 / NBRC 15755 / NCIMB 13165 / 161</strain>
    </source>
</reference>
<comment type="similarity">
    <text evidence="1">Belongs to the CutA family.</text>
</comment>
<dbReference type="HOGENOM" id="CLU_098807_3_1_0"/>
<dbReference type="Pfam" id="PF03091">
    <property type="entry name" value="CutA1"/>
    <property type="match status" value="1"/>
</dbReference>
<dbReference type="PANTHER" id="PTHR23419:SF8">
    <property type="entry name" value="FI09726P"/>
    <property type="match status" value="1"/>
</dbReference>
<dbReference type="InterPro" id="IPR011322">
    <property type="entry name" value="N-reg_PII-like_a/b"/>
</dbReference>
<dbReference type="STRING" id="240015.ACP_0139"/>